<gene>
    <name evidence="2" type="ORF">B296_00010580</name>
</gene>
<evidence type="ECO:0000313" key="2">
    <source>
        <dbReference type="EMBL" id="RRT78389.1"/>
    </source>
</evidence>
<sequence>MHGSTGVFSGAKLDNEVPDRMAVVTRLLLAPFVRKAVHPVGLIQPRCGFPFSSLRLERDKWALEANFAKDHFDGLKKEIEHQRKEANAVSARNVELTQLVVDFQKRLRECSNSLQETEENARKLSMEWAEAKRELQEERDRVRALTNEKENALEASINQLQEMKKELAEAWSAVASAESRAAVAEAERVKKALEGEVSSLRDRVSELEKQYVRLFFSLFVFLLPRLRSLFFFFSLFFFLPPSAVTAQNQSAMVEIDRYRSILCGNG</sequence>
<reference evidence="2 3" key="1">
    <citation type="journal article" date="2014" name="Agronomy (Basel)">
        <title>A Draft Genome Sequence for Ensete ventricosum, the Drought-Tolerant Tree Against Hunger.</title>
        <authorList>
            <person name="Harrison J."/>
            <person name="Moore K.A."/>
            <person name="Paszkiewicz K."/>
            <person name="Jones T."/>
            <person name="Grant M."/>
            <person name="Ambacheew D."/>
            <person name="Muzemil S."/>
            <person name="Studholme D.J."/>
        </authorList>
    </citation>
    <scope>NUCLEOTIDE SEQUENCE [LARGE SCALE GENOMIC DNA]</scope>
</reference>
<protein>
    <submittedName>
        <fullName evidence="2">Uncharacterized protein</fullName>
    </submittedName>
</protein>
<dbReference type="GO" id="GO:0006406">
    <property type="term" value="P:mRNA export from nucleus"/>
    <property type="evidence" value="ECO:0007669"/>
    <property type="project" value="TreeGrafter"/>
</dbReference>
<evidence type="ECO:0000313" key="3">
    <source>
        <dbReference type="Proteomes" id="UP000287651"/>
    </source>
</evidence>
<dbReference type="EMBL" id="AMZH03001691">
    <property type="protein sequence ID" value="RRT78389.1"/>
    <property type="molecule type" value="Genomic_DNA"/>
</dbReference>
<name>A0A427AQ79_ENSVE</name>
<organism evidence="2 3">
    <name type="scientific">Ensete ventricosum</name>
    <name type="common">Abyssinian banana</name>
    <name type="synonym">Musa ensete</name>
    <dbReference type="NCBI Taxonomy" id="4639"/>
    <lineage>
        <taxon>Eukaryota</taxon>
        <taxon>Viridiplantae</taxon>
        <taxon>Streptophyta</taxon>
        <taxon>Embryophyta</taxon>
        <taxon>Tracheophyta</taxon>
        <taxon>Spermatophyta</taxon>
        <taxon>Magnoliopsida</taxon>
        <taxon>Liliopsida</taxon>
        <taxon>Zingiberales</taxon>
        <taxon>Musaceae</taxon>
        <taxon>Ensete</taxon>
    </lineage>
</organism>
<dbReference type="Proteomes" id="UP000287651">
    <property type="component" value="Unassembled WGS sequence"/>
</dbReference>
<dbReference type="PANTHER" id="PTHR18898">
    <property type="entry name" value="NUCLEOPROTEIN TPR-RELATED"/>
    <property type="match status" value="1"/>
</dbReference>
<dbReference type="PANTHER" id="PTHR18898:SF2">
    <property type="entry name" value="NUCLEOPROTEIN TPR"/>
    <property type="match status" value="1"/>
</dbReference>
<feature type="coiled-coil region" evidence="1">
    <location>
        <begin position="72"/>
        <end position="210"/>
    </location>
</feature>
<keyword evidence="1" id="KW-0175">Coiled coil</keyword>
<dbReference type="AlphaFoldDB" id="A0A427AQ79"/>
<accession>A0A427AQ79</accession>
<dbReference type="GO" id="GO:0017056">
    <property type="term" value="F:structural constituent of nuclear pore"/>
    <property type="evidence" value="ECO:0007669"/>
    <property type="project" value="TreeGrafter"/>
</dbReference>
<proteinExistence type="predicted"/>
<dbReference type="GO" id="GO:0005643">
    <property type="term" value="C:nuclear pore"/>
    <property type="evidence" value="ECO:0007669"/>
    <property type="project" value="TreeGrafter"/>
</dbReference>
<dbReference type="Gene3D" id="1.10.287.1490">
    <property type="match status" value="1"/>
</dbReference>
<evidence type="ECO:0000256" key="1">
    <source>
        <dbReference type="SAM" id="Coils"/>
    </source>
</evidence>
<comment type="caution">
    <text evidence="2">The sequence shown here is derived from an EMBL/GenBank/DDBJ whole genome shotgun (WGS) entry which is preliminary data.</text>
</comment>